<dbReference type="CDD" id="cd01615">
    <property type="entry name" value="CIDE_N"/>
    <property type="match status" value="1"/>
</dbReference>
<dbReference type="InterPro" id="IPR039729">
    <property type="entry name" value="DFF40"/>
</dbReference>
<dbReference type="OrthoDB" id="9943677at2759"/>
<evidence type="ECO:0000313" key="5">
    <source>
        <dbReference type="Proteomes" id="UP000829999"/>
    </source>
</evidence>
<dbReference type="GO" id="GO:0016787">
    <property type="term" value="F:hydrolase activity"/>
    <property type="evidence" value="ECO:0007669"/>
    <property type="project" value="InterPro"/>
</dbReference>
<reference evidence="6" key="2">
    <citation type="submission" date="2025-04" db="UniProtKB">
        <authorList>
            <consortium name="RefSeq"/>
        </authorList>
    </citation>
    <scope>IDENTIFICATION</scope>
    <source>
        <tissue evidence="6">Whole larval tissue</tissue>
    </source>
</reference>
<dbReference type="SUPFAM" id="SSF54060">
    <property type="entry name" value="His-Me finger endonucleases"/>
    <property type="match status" value="1"/>
</dbReference>
<reference evidence="4" key="1">
    <citation type="submission" date="2016-07" db="EMBL/GenBank/DDBJ databases">
        <authorList>
            <person name="Bretaudeau A."/>
        </authorList>
    </citation>
    <scope>NUCLEOTIDE SEQUENCE</scope>
    <source>
        <strain evidence="4">Rice</strain>
        <tissue evidence="4">Whole body</tissue>
    </source>
</reference>
<name>A0A2H1VMR1_SPOFR</name>
<evidence type="ECO:0000259" key="3">
    <source>
        <dbReference type="PROSITE" id="PS51135"/>
    </source>
</evidence>
<dbReference type="InterPro" id="IPR044925">
    <property type="entry name" value="His-Me_finger_sf"/>
</dbReference>
<accession>A0A2H1VMR1</accession>
<keyword evidence="5" id="KW-1185">Reference proteome</keyword>
<dbReference type="Gene3D" id="3.10.20.10">
    <property type="match status" value="1"/>
</dbReference>
<dbReference type="PANTHER" id="PTHR13067:SF2">
    <property type="entry name" value="CASPASE-ACTIVATED DNASE"/>
    <property type="match status" value="1"/>
</dbReference>
<dbReference type="PANTHER" id="PTHR13067">
    <property type="entry name" value="CASPASE-ACTIVATED DNASE"/>
    <property type="match status" value="1"/>
</dbReference>
<dbReference type="SMART" id="SM00266">
    <property type="entry name" value="CAD"/>
    <property type="match status" value="1"/>
</dbReference>
<dbReference type="CTD" id="34734"/>
<protein>
    <submittedName>
        <fullName evidence="6">DNAation factor subunit beta</fullName>
    </submittedName>
    <submittedName>
        <fullName evidence="4">SFRICE_007219</fullName>
    </submittedName>
</protein>
<sequence>MKKGYKVTDVKREKKIGVAAENVEELIAKSCKKLGFNVSCADCRLFVAEDGTQVDDDDYLATLPPQTLFILLKNTEKMVTDFDYYYEMIRSQKKEYIDTGAAAKEFLSTNLKEKFKVFQKYIAAGDDAKTMLSERAQDPGWFEGLEPSEKTKEQSMAKRVKERMRGYYYKTKTALQSSDIYIHSKNGRGKKLIDQFLTDLRNILDSHKYNETYFNRKANKTARICDERGVFQCGGLWSADKCLYEGEHVINPYRSREERIIFQTWNLDHKIELSRSIIPKILQAIDGLYSGDIKCMLCDKGSKVGGIEADRYFLQIFTRENLKLVHIVCHYKGKHDAESGVYTLCKKCYGGQSIEYN</sequence>
<dbReference type="SUPFAM" id="SSF54277">
    <property type="entry name" value="CAD &amp; PB1 domains"/>
    <property type="match status" value="1"/>
</dbReference>
<dbReference type="GO" id="GO:0005634">
    <property type="term" value="C:nucleus"/>
    <property type="evidence" value="ECO:0007669"/>
    <property type="project" value="InterPro"/>
</dbReference>
<dbReference type="GO" id="GO:0005737">
    <property type="term" value="C:cytoplasm"/>
    <property type="evidence" value="ECO:0007669"/>
    <property type="project" value="InterPro"/>
</dbReference>
<dbReference type="PROSITE" id="PS51135">
    <property type="entry name" value="CIDE_N"/>
    <property type="match status" value="1"/>
</dbReference>
<dbReference type="Pfam" id="PF09230">
    <property type="entry name" value="DFF40"/>
    <property type="match status" value="1"/>
</dbReference>
<dbReference type="GO" id="GO:0004520">
    <property type="term" value="F:DNA endonuclease activity"/>
    <property type="evidence" value="ECO:0007669"/>
    <property type="project" value="InterPro"/>
</dbReference>
<evidence type="ECO:0000256" key="1">
    <source>
        <dbReference type="ARBA" id="ARBA00022703"/>
    </source>
</evidence>
<dbReference type="EMBL" id="ODYU01003152">
    <property type="protein sequence ID" value="SOQ41544.1"/>
    <property type="molecule type" value="Genomic_DNA"/>
</dbReference>
<dbReference type="InterPro" id="IPR003508">
    <property type="entry name" value="CIDE-N_dom"/>
</dbReference>
<dbReference type="RefSeq" id="XP_035458390.2">
    <property type="nucleotide sequence ID" value="XM_035602497.2"/>
</dbReference>
<proteinExistence type="predicted"/>
<organism evidence="4">
    <name type="scientific">Spodoptera frugiperda</name>
    <name type="common">Fall armyworm</name>
    <dbReference type="NCBI Taxonomy" id="7108"/>
    <lineage>
        <taxon>Eukaryota</taxon>
        <taxon>Metazoa</taxon>
        <taxon>Ecdysozoa</taxon>
        <taxon>Arthropoda</taxon>
        <taxon>Hexapoda</taxon>
        <taxon>Insecta</taxon>
        <taxon>Pterygota</taxon>
        <taxon>Neoptera</taxon>
        <taxon>Endopterygota</taxon>
        <taxon>Lepidoptera</taxon>
        <taxon>Glossata</taxon>
        <taxon>Ditrysia</taxon>
        <taxon>Noctuoidea</taxon>
        <taxon>Noctuidae</taxon>
        <taxon>Amphipyrinae</taxon>
        <taxon>Spodoptera</taxon>
    </lineage>
</organism>
<dbReference type="GO" id="GO:0006309">
    <property type="term" value="P:apoptotic DNA fragmentation"/>
    <property type="evidence" value="ECO:0007669"/>
    <property type="project" value="InterPro"/>
</dbReference>
<evidence type="ECO:0000256" key="2">
    <source>
        <dbReference type="PROSITE-ProRule" id="PRU00447"/>
    </source>
</evidence>
<keyword evidence="1 2" id="KW-0053">Apoptosis</keyword>
<gene>
    <name evidence="6" type="primary">LOC118281778</name>
    <name evidence="4" type="ORF">SFRICE_007219</name>
</gene>
<evidence type="ECO:0000313" key="6">
    <source>
        <dbReference type="RefSeq" id="XP_035458390.2"/>
    </source>
</evidence>
<feature type="domain" description="CIDE-N" evidence="3">
    <location>
        <begin position="1"/>
        <end position="80"/>
    </location>
</feature>
<dbReference type="InterPro" id="IPR015311">
    <property type="entry name" value="DFF40_C"/>
</dbReference>
<dbReference type="GeneID" id="118281778"/>
<dbReference type="AlphaFoldDB" id="A0A2H1VMR1"/>
<evidence type="ECO:0000313" key="4">
    <source>
        <dbReference type="EMBL" id="SOQ41544.1"/>
    </source>
</evidence>
<dbReference type="Pfam" id="PF02017">
    <property type="entry name" value="CIDE-N"/>
    <property type="match status" value="1"/>
</dbReference>
<dbReference type="Proteomes" id="UP000829999">
    <property type="component" value="Chromosome 26"/>
</dbReference>